<feature type="domain" description="Dihydroorotate dehydrogenase catalytic" evidence="12">
    <location>
        <begin position="97"/>
        <end position="414"/>
    </location>
</feature>
<reference evidence="13" key="1">
    <citation type="submission" date="2020-06" db="EMBL/GenBank/DDBJ databases">
        <authorList>
            <consortium name="Plant Systems Biology data submission"/>
        </authorList>
    </citation>
    <scope>NUCLEOTIDE SEQUENCE</scope>
    <source>
        <strain evidence="13">D6</strain>
    </source>
</reference>
<evidence type="ECO:0000256" key="5">
    <source>
        <dbReference type="ARBA" id="ARBA00017599"/>
    </source>
</evidence>
<evidence type="ECO:0000313" key="14">
    <source>
        <dbReference type="Proteomes" id="UP001153069"/>
    </source>
</evidence>
<evidence type="ECO:0000256" key="7">
    <source>
        <dbReference type="ARBA" id="ARBA00022643"/>
    </source>
</evidence>
<evidence type="ECO:0000256" key="10">
    <source>
        <dbReference type="ARBA" id="ARBA00048639"/>
    </source>
</evidence>
<evidence type="ECO:0000256" key="1">
    <source>
        <dbReference type="ARBA" id="ARBA00004370"/>
    </source>
</evidence>
<comment type="similarity">
    <text evidence="3 11">Belongs to the dihydroorotate dehydrogenase family. Type 2 subfamily.</text>
</comment>
<keyword evidence="7 11" id="KW-0288">FMN</keyword>
<protein>
    <recommendedName>
        <fullName evidence="5 11">Dihydroorotate dehydrogenase (quinone), mitochondrial</fullName>
        <shortName evidence="11">DHOdehase</shortName>
        <ecNumber evidence="4 11">1.3.5.2</ecNumber>
    </recommendedName>
</protein>
<evidence type="ECO:0000256" key="11">
    <source>
        <dbReference type="RuleBase" id="RU361255"/>
    </source>
</evidence>
<dbReference type="NCBIfam" id="TIGR01036">
    <property type="entry name" value="pyrD_sub2"/>
    <property type="match status" value="1"/>
</dbReference>
<comment type="pathway">
    <text evidence="2 11">Pyrimidine metabolism; UMP biosynthesis via de novo pathway; orotate from (S)-dihydroorotate (quinone route): step 1/1.</text>
</comment>
<dbReference type="CDD" id="cd04738">
    <property type="entry name" value="DHOD_2_like"/>
    <property type="match status" value="1"/>
</dbReference>
<comment type="cofactor">
    <cofactor evidence="11">
        <name>FMN</name>
        <dbReference type="ChEBI" id="CHEBI:58210"/>
    </cofactor>
    <text evidence="11">Binds 1 FMN per subunit.</text>
</comment>
<keyword evidence="11" id="KW-0496">Mitochondrion</keyword>
<evidence type="ECO:0000256" key="8">
    <source>
        <dbReference type="ARBA" id="ARBA00023002"/>
    </source>
</evidence>
<dbReference type="PANTHER" id="PTHR48109">
    <property type="entry name" value="DIHYDROOROTATE DEHYDROGENASE (QUINONE), MITOCHONDRIAL-RELATED"/>
    <property type="match status" value="1"/>
</dbReference>
<dbReference type="GO" id="GO:0106430">
    <property type="term" value="F:dihydroorotate dehydrogenase (quinone) activity"/>
    <property type="evidence" value="ECO:0007669"/>
    <property type="project" value="UniProtKB-EC"/>
</dbReference>
<dbReference type="InterPro" id="IPR013785">
    <property type="entry name" value="Aldolase_TIM"/>
</dbReference>
<dbReference type="AlphaFoldDB" id="A0A9N8H9Y0"/>
<dbReference type="GO" id="GO:0005743">
    <property type="term" value="C:mitochondrial inner membrane"/>
    <property type="evidence" value="ECO:0007669"/>
    <property type="project" value="UniProtKB-SubCell"/>
</dbReference>
<dbReference type="GO" id="GO:0009220">
    <property type="term" value="P:pyrimidine ribonucleotide biosynthetic process"/>
    <property type="evidence" value="ECO:0007669"/>
    <property type="project" value="TreeGrafter"/>
</dbReference>
<dbReference type="PROSITE" id="PS00912">
    <property type="entry name" value="DHODEHASE_2"/>
    <property type="match status" value="1"/>
</dbReference>
<dbReference type="Pfam" id="PF01180">
    <property type="entry name" value="DHO_dh"/>
    <property type="match status" value="1"/>
</dbReference>
<dbReference type="GO" id="GO:0006207">
    <property type="term" value="P:'de novo' pyrimidine nucleobase biosynthetic process"/>
    <property type="evidence" value="ECO:0007669"/>
    <property type="project" value="InterPro"/>
</dbReference>
<keyword evidence="6 11" id="KW-0285">Flavoprotein</keyword>
<keyword evidence="9" id="KW-0472">Membrane</keyword>
<keyword evidence="14" id="KW-1185">Reference proteome</keyword>
<organism evidence="13 14">
    <name type="scientific">Seminavis robusta</name>
    <dbReference type="NCBI Taxonomy" id="568900"/>
    <lineage>
        <taxon>Eukaryota</taxon>
        <taxon>Sar</taxon>
        <taxon>Stramenopiles</taxon>
        <taxon>Ochrophyta</taxon>
        <taxon>Bacillariophyta</taxon>
        <taxon>Bacillariophyceae</taxon>
        <taxon>Bacillariophycidae</taxon>
        <taxon>Naviculales</taxon>
        <taxon>Naviculaceae</taxon>
        <taxon>Seminavis</taxon>
    </lineage>
</organism>
<evidence type="ECO:0000256" key="3">
    <source>
        <dbReference type="ARBA" id="ARBA00005359"/>
    </source>
</evidence>
<comment type="subcellular location">
    <subcellularLocation>
        <location evidence="1">Membrane</location>
    </subcellularLocation>
    <subcellularLocation>
        <location evidence="11">Mitochondrion inner membrane</location>
        <topology evidence="11">Single-pass membrane protein</topology>
    </subcellularLocation>
</comment>
<dbReference type="EC" id="1.3.5.2" evidence="4 11"/>
<name>A0A9N8H9Y0_9STRA</name>
<dbReference type="SUPFAM" id="SSF51395">
    <property type="entry name" value="FMN-linked oxidoreductases"/>
    <property type="match status" value="1"/>
</dbReference>
<dbReference type="Gene3D" id="3.20.20.70">
    <property type="entry name" value="Aldolase class I"/>
    <property type="match status" value="1"/>
</dbReference>
<dbReference type="InterPro" id="IPR001295">
    <property type="entry name" value="Dihydroorotate_DH_CS"/>
</dbReference>
<evidence type="ECO:0000256" key="2">
    <source>
        <dbReference type="ARBA" id="ARBA00005161"/>
    </source>
</evidence>
<comment type="catalytic activity">
    <reaction evidence="10 11">
        <text>(S)-dihydroorotate + a quinone = orotate + a quinol</text>
        <dbReference type="Rhea" id="RHEA:30187"/>
        <dbReference type="ChEBI" id="CHEBI:24646"/>
        <dbReference type="ChEBI" id="CHEBI:30839"/>
        <dbReference type="ChEBI" id="CHEBI:30864"/>
        <dbReference type="ChEBI" id="CHEBI:132124"/>
        <dbReference type="EC" id="1.3.5.2"/>
    </reaction>
</comment>
<sequence length="455" mass="50554">MLRQGFRSLRTLTGKSSEIYHRVSDQVVTPLLRRYLDPEVAHNVALDFARKGFALRHRPSPMEDRVNVKISMSFDTTIHESNGDNNSSNSNNENKRFALQFPNPIGLAAGFDKDGEAIQPLMDMGFGFVEIGTVTPKPQPGNPKPRMFRLADDLGIINRYGFNSKGADAVEENVKAFRQTQLRESSELESKDGSSIMSFQSIATAVFPTPKPAQGLLGINIGKNKTTEDAKTDYVKNILQLGSYADYLVINISSPNTPNLRDLQKAQAMGELIQACLEARKRLSKPVPLLVKLSPDLTTEELKSMVPVLRLVDGVVVTNTTNQRPKELVSKHHVEEMGGLSGAPIKDKSTEVIRQLYKEMNGNVFIVGVGGIGSGEDAYEKLKAGASVVQLYSLMVYDGPGCVSRIRHDLATIMDQRGHKCLEDIIGRDHEEIFWRKQQERHEMSLSKENTMIVE</sequence>
<proteinExistence type="inferred from homology"/>
<gene>
    <name evidence="13" type="ORF">SEMRO_271_G104640.1</name>
</gene>
<evidence type="ECO:0000256" key="4">
    <source>
        <dbReference type="ARBA" id="ARBA00012791"/>
    </source>
</evidence>
<evidence type="ECO:0000259" key="12">
    <source>
        <dbReference type="Pfam" id="PF01180"/>
    </source>
</evidence>
<keyword evidence="8 11" id="KW-0560">Oxidoreductase</keyword>
<dbReference type="InterPro" id="IPR050074">
    <property type="entry name" value="DHO_dehydrogenase"/>
</dbReference>
<dbReference type="OrthoDB" id="14784at2759"/>
<dbReference type="InterPro" id="IPR005720">
    <property type="entry name" value="Dihydroorotate_DH_cat"/>
</dbReference>
<keyword evidence="11" id="KW-0999">Mitochondrion inner membrane</keyword>
<comment type="caution">
    <text evidence="13">The sequence shown here is derived from an EMBL/GenBank/DDBJ whole genome shotgun (WGS) entry which is preliminary data.</text>
</comment>
<evidence type="ECO:0000313" key="13">
    <source>
        <dbReference type="EMBL" id="CAB9506576.1"/>
    </source>
</evidence>
<dbReference type="PANTHER" id="PTHR48109:SF4">
    <property type="entry name" value="DIHYDROOROTATE DEHYDROGENASE (QUINONE), MITOCHONDRIAL"/>
    <property type="match status" value="1"/>
</dbReference>
<dbReference type="InterPro" id="IPR005719">
    <property type="entry name" value="Dihydroorotate_DH_2"/>
</dbReference>
<evidence type="ECO:0000256" key="9">
    <source>
        <dbReference type="ARBA" id="ARBA00023136"/>
    </source>
</evidence>
<evidence type="ECO:0000256" key="6">
    <source>
        <dbReference type="ARBA" id="ARBA00022630"/>
    </source>
</evidence>
<dbReference type="EMBL" id="CAICTM010000270">
    <property type="protein sequence ID" value="CAB9506576.1"/>
    <property type="molecule type" value="Genomic_DNA"/>
</dbReference>
<accession>A0A9N8H9Y0</accession>
<dbReference type="PROSITE" id="PS00911">
    <property type="entry name" value="DHODEHASE_1"/>
    <property type="match status" value="1"/>
</dbReference>
<dbReference type="NCBIfam" id="NF003652">
    <property type="entry name" value="PRK05286.2-5"/>
    <property type="match status" value="1"/>
</dbReference>
<dbReference type="Proteomes" id="UP001153069">
    <property type="component" value="Unassembled WGS sequence"/>
</dbReference>